<protein>
    <recommendedName>
        <fullName evidence="3">CCHC-type domain-containing protein</fullName>
    </recommendedName>
</protein>
<keyword evidence="1" id="KW-0863">Zinc-finger</keyword>
<dbReference type="PANTHER" id="PTHR47481:SF41">
    <property type="entry name" value="COPIA-LIKE POLYPROTEIN_RETROTRANSPOSON"/>
    <property type="match status" value="1"/>
</dbReference>
<dbReference type="AlphaFoldDB" id="A0AAW0NZF7"/>
<dbReference type="Pfam" id="PF22936">
    <property type="entry name" value="Pol_BBD"/>
    <property type="match status" value="1"/>
</dbReference>
<dbReference type="SUPFAM" id="SSF57756">
    <property type="entry name" value="Retrovirus zinc finger-like domains"/>
    <property type="match status" value="1"/>
</dbReference>
<dbReference type="InterPro" id="IPR054722">
    <property type="entry name" value="PolX-like_BBD"/>
</dbReference>
<feature type="compositionally biased region" description="Basic and acidic residues" evidence="2">
    <location>
        <begin position="279"/>
        <end position="289"/>
    </location>
</feature>
<dbReference type="InterPro" id="IPR001878">
    <property type="entry name" value="Znf_CCHC"/>
</dbReference>
<feature type="domain" description="CCHC-type" evidence="3">
    <location>
        <begin position="240"/>
        <end position="255"/>
    </location>
</feature>
<dbReference type="InterPro" id="IPR036875">
    <property type="entry name" value="Znf_CCHC_sf"/>
</dbReference>
<evidence type="ECO:0000256" key="1">
    <source>
        <dbReference type="PROSITE-ProRule" id="PRU00047"/>
    </source>
</evidence>
<dbReference type="EMBL" id="JBBPFD010000012">
    <property type="protein sequence ID" value="KAK7904489.1"/>
    <property type="molecule type" value="Genomic_DNA"/>
</dbReference>
<feature type="region of interest" description="Disordered" evidence="2">
    <location>
        <begin position="251"/>
        <end position="289"/>
    </location>
</feature>
<dbReference type="Gene3D" id="4.10.60.10">
    <property type="entry name" value="Zinc finger, CCHC-type"/>
    <property type="match status" value="1"/>
</dbReference>
<dbReference type="Pfam" id="PF14223">
    <property type="entry name" value="Retrotran_gag_2"/>
    <property type="match status" value="1"/>
</dbReference>
<dbReference type="PROSITE" id="PS50158">
    <property type="entry name" value="ZF_CCHC"/>
    <property type="match status" value="1"/>
</dbReference>
<gene>
    <name evidence="4" type="ORF">WMY93_017096</name>
</gene>
<dbReference type="Proteomes" id="UP001460270">
    <property type="component" value="Unassembled WGS sequence"/>
</dbReference>
<dbReference type="GO" id="GO:0008270">
    <property type="term" value="F:zinc ion binding"/>
    <property type="evidence" value="ECO:0007669"/>
    <property type="project" value="UniProtKB-KW"/>
</dbReference>
<dbReference type="SMART" id="SM00343">
    <property type="entry name" value="ZnF_C2HC"/>
    <property type="match status" value="1"/>
</dbReference>
<evidence type="ECO:0000313" key="5">
    <source>
        <dbReference type="Proteomes" id="UP001460270"/>
    </source>
</evidence>
<dbReference type="PANTHER" id="PTHR47481">
    <property type="match status" value="1"/>
</dbReference>
<name>A0AAW0NZF7_9GOBI</name>
<evidence type="ECO:0000313" key="4">
    <source>
        <dbReference type="EMBL" id="KAK7904489.1"/>
    </source>
</evidence>
<evidence type="ECO:0000259" key="3">
    <source>
        <dbReference type="PROSITE" id="PS50158"/>
    </source>
</evidence>
<dbReference type="GO" id="GO:0003676">
    <property type="term" value="F:nucleic acid binding"/>
    <property type="evidence" value="ECO:0007669"/>
    <property type="project" value="InterPro"/>
</dbReference>
<evidence type="ECO:0000256" key="2">
    <source>
        <dbReference type="SAM" id="MobiDB-lite"/>
    </source>
</evidence>
<accession>A0AAW0NZF7</accession>
<keyword evidence="5" id="KW-1185">Reference proteome</keyword>
<reference evidence="5" key="1">
    <citation type="submission" date="2024-04" db="EMBL/GenBank/DDBJ databases">
        <title>Salinicola lusitanus LLJ914,a marine bacterium isolated from the Okinawa Trough.</title>
        <authorList>
            <person name="Li J."/>
        </authorList>
    </citation>
    <scope>NUCLEOTIDE SEQUENCE [LARGE SCALE GENOMIC DNA]</scope>
</reference>
<keyword evidence="1" id="KW-0479">Metal-binding</keyword>
<comment type="caution">
    <text evidence="4">The sequence shown here is derived from an EMBL/GenBank/DDBJ whole genome shotgun (WGS) entry which is preliminary data.</text>
</comment>
<feature type="compositionally biased region" description="Basic and acidic residues" evidence="2">
    <location>
        <begin position="253"/>
        <end position="270"/>
    </location>
</feature>
<organism evidence="4 5">
    <name type="scientific">Mugilogobius chulae</name>
    <name type="common">yellowstripe goby</name>
    <dbReference type="NCBI Taxonomy" id="88201"/>
    <lineage>
        <taxon>Eukaryota</taxon>
        <taxon>Metazoa</taxon>
        <taxon>Chordata</taxon>
        <taxon>Craniata</taxon>
        <taxon>Vertebrata</taxon>
        <taxon>Euteleostomi</taxon>
        <taxon>Actinopterygii</taxon>
        <taxon>Neopterygii</taxon>
        <taxon>Teleostei</taxon>
        <taxon>Neoteleostei</taxon>
        <taxon>Acanthomorphata</taxon>
        <taxon>Gobiaria</taxon>
        <taxon>Gobiiformes</taxon>
        <taxon>Gobioidei</taxon>
        <taxon>Gobiidae</taxon>
        <taxon>Gobionellinae</taxon>
        <taxon>Mugilogobius</taxon>
    </lineage>
</organism>
<sequence length="469" mass="52852">MSNATGYGPSHAGQRWFRLLFDGDEKNYELWETRFLAHMELRGLREVILEDPDIAEEDEAALAEDEAKNGEAFAELVQCLDDKSLSLVMRDAKRDGRGALEILREHYAGKDKPRVVSLYCELSSLHMTNNETVTDYIIRAETIFTALRRADELISDGLQIAMVVKGLPDSYKPFVVHITQTKDTVTFGEFKTKLRSYESTERYGRSDVNVEGDNVMKTSGATRTRGRGRGKKTDLADIECYACGKKGHMARTCPDESQARREERKWDTPQRGRGRGRGRSRDHVKKADGDMEAEPTSFCFFKMSDCFAQRGNKKGLMVDCGATTHMINDAAKFKTVDKSFRPEDHVIELADGTKVSGMAKMRGDAEIYMLDSEGRPMKTRLKNALYIPSFPQNIFSVKAATASGAEIHFKDGDNWLFHKNGTKFKMDVYDAPAPVSMPGPRIPPNLDFGFHLILRSWTSLIVPLQPLFD</sequence>
<proteinExistence type="predicted"/>
<dbReference type="Pfam" id="PF00098">
    <property type="entry name" value="zf-CCHC"/>
    <property type="match status" value="1"/>
</dbReference>
<keyword evidence="1" id="KW-0862">Zinc</keyword>